<feature type="domain" description="Integrator complex subunit 1 RPB2-binding" evidence="2">
    <location>
        <begin position="318"/>
        <end position="471"/>
    </location>
</feature>
<dbReference type="InterPro" id="IPR053964">
    <property type="entry name" value="INT1_R3"/>
</dbReference>
<name>A0ABM1DW04_PRICU</name>
<dbReference type="Pfam" id="PF12432">
    <property type="entry name" value="INTS1_RP2B-bd"/>
    <property type="match status" value="1"/>
</dbReference>
<dbReference type="InterPro" id="IPR022145">
    <property type="entry name" value="INTS1_RPB2-bd"/>
</dbReference>
<sequence>MDRPGKISGSGTAGSARRGSKAKTSLQLPGDFIALGSKQRAVPISLSDATEPKPVLRKGVLGTKREGVPVAVMPGSSLSKRPKTAASHSFTPLAKTTESERSAYEAIAIEVDPIYLVDETLEAHDAGEEEKVEGLLCGAVKHLRANRTRPDSAIFLGLMLLVKERPSIFNADIVLEAFCSLLRRDVSYSYKSKGNVLVQTLACNILMAAFQDEDSWPETFVKVYLEDAVGDRSWVDNEDCKGFVENIKTAFNTKSLPKNLQQPSDGIKSYDTPPSGSPIPVDEDKTTDVHSFDGSSGTVPGDTHNATVLPRYNFLQDEVETTVLDVVREHLMRRQPVDAVSRNVLRLLVVTCGIGEVRLLAAQRLEMWLQNPKLMRPAQDLLMAVCVNCGQHSQQDVELISSLIKIRLKTKPLINHYMMCFRELLNQHSDNVSTILKHTIYNELSTARNPNNMGLLAVIFQHFPDSAAKLLSQVFQDLLMNKDDYLRALRALLREIVRALRHDINFPVFCQGLMVERKDSLFRDLEPVLKERFLVSVVDMVTLCVLLGVTPVVKDSAQSRGERKDMEALRNYQQQVATIQRDAIYWMYVTLPKMHKLGQPEYIHSLHKLLFMEQVDTYFNKDNWPPEAERSTILRLASDVPLLEDTLMWILLMGLSKVLPLSCLDAMELADHLVKRAAALGGENLDVLRVGRLEIIDMTFNLCAYHHPENISLPAGYTPPTLAIASMYWKAWLMLLILTAHNTERFGQTAWEDYPMLRVFMENVMTSQYSYPPPSAITDDTTIDELCSRELQIAQLEKQQVLEFESHLASASTGAAISESNSLLLSQLVTMDPTGSARKPTKEVYEQLQKLNKSLKIGQLLCRSRKPDFLLQIILKQGTSRSMPWLVELVQASESSLEVLPVQCLCEFLLHDVTEEADDVDEAKVEKAHKEKKQLKQKQLLGRLQALLRDPCGNLDTVREVLHYFLQRLSSAQAPTRCLAIKGLSMVLIPPKDTQSEGEDDESDTEVTMDTDEDEATSHKWLLVQLPTIALFEQVKQDVAEALRQACQVETDPCALSAYVQFLASHLPISDMQRMAALALDLAQLIVERPTVMNYIMPSESCQFDGASRTLAAMLEIFTAYIKQAMMPSKEEYSWSESQDQILVQWSSGEAATLHILVVQAMIISLTYGPLKSSDARHHELLDIWFTAGGDTPSAYLVDTSEEALLFPDWLKLRMIRASVERLVRAALRDLEPSQLVLFVQSFGIPVTSMDALLSALDRCARDDAAHVADAVADHAYMAQLVEVQWLRGASTGHAFHRWLQDGRAAAAETHQEAPPQTGEGAASVDESRTDAPAPPVTVEAGPLTRGALKDVIARMFASDEVEVAGLRKDATLLQRSLNKEFLETRLDFARTEEICEVMSEFLTGKMRDSFIKNLHERSSIAIPLFALLHHIQVSQEQKLGKVNPALSTLLCTVTALSEGSSSALAKVLQQAAANSRKTNPQEILSDTTDISQALTKINWVKGSAEAEMEAIMSKYIASKGDASPIPPIIEELQRSPCQPQSGLLVDWLALLDPETVSAYPELEAELLFKRQKTPPSDGSKETHAESMPHPYLLALLTHQSSWKTLHQCIALLCGEQKSTYSPEIVLDFLWACVHIPKIWQGREKKIPKRYVEEDVLALTLPQLLSMVGYILQESSSTPDSLSQRLPLLLRCCRHSRSKLQAVVKLLYSLIRAQGRSEWKCAQRLLLLIYLNIPYTSTLLDCTGPLITDASGIQTITQLDVATHRMVTALGKTDSGLEMSVANVQCRKMATAHPLLILRQLPHIAAILKGRTLLNFDEFAQKRHLALYSNMLGLLELLQPHLFVTETEPFHDVLDSYFELLQNYALDHGDRELVEVVRRVSQLLHQYMVTDPQAATKCLQKHTELLQSLASLHTELSTLRSLVARVTVSTGDTVAVSMISSRPPSPWSASQLQPLKLKLSQSDSTTEVVDVLRTLETIAGRKVDCLAHVMPELQAQLHSACAEVRSAAHDLIIKHLRHRPSSSDNYVPVYMSCLNSSNLDVIESMLKVLPEVALLCQEHSEQLIEKAFMVAMETKFDTSSYISETLKLLSGQVGS</sequence>
<proteinExistence type="predicted"/>
<dbReference type="PANTHER" id="PTHR21224">
    <property type="entry name" value="INTEGRATOR COMPLEX SUBUNIT 1"/>
    <property type="match status" value="1"/>
</dbReference>
<dbReference type="InterPro" id="IPR016024">
    <property type="entry name" value="ARM-type_fold"/>
</dbReference>
<feature type="region of interest" description="Disordered" evidence="1">
    <location>
        <begin position="1305"/>
        <end position="1341"/>
    </location>
</feature>
<feature type="domain" description="Integrator complex subunit 1 INTS2-binding" evidence="5">
    <location>
        <begin position="960"/>
        <end position="1296"/>
    </location>
</feature>
<dbReference type="InterPro" id="IPR053966">
    <property type="entry name" value="INTS1_INTS2-bd"/>
</dbReference>
<protein>
    <submittedName>
        <fullName evidence="7">Integrator complex subunit 1-like</fullName>
    </submittedName>
</protein>
<dbReference type="Pfam" id="PF22929">
    <property type="entry name" value="INTS1_INTS2-bd"/>
    <property type="match status" value="1"/>
</dbReference>
<feature type="compositionally biased region" description="Acidic residues" evidence="1">
    <location>
        <begin position="996"/>
        <end position="1012"/>
    </location>
</feature>
<dbReference type="SUPFAM" id="SSF48371">
    <property type="entry name" value="ARM repeat"/>
    <property type="match status" value="1"/>
</dbReference>
<dbReference type="Proteomes" id="UP000695022">
    <property type="component" value="Unplaced"/>
</dbReference>
<feature type="region of interest" description="Disordered" evidence="1">
    <location>
        <begin position="72"/>
        <end position="94"/>
    </location>
</feature>
<dbReference type="InterPro" id="IPR038902">
    <property type="entry name" value="INTS1"/>
</dbReference>
<evidence type="ECO:0000259" key="4">
    <source>
        <dbReference type="Pfam" id="PF22928"/>
    </source>
</evidence>
<dbReference type="RefSeq" id="XP_014664125.1">
    <property type="nucleotide sequence ID" value="XM_014808639.1"/>
</dbReference>
<feature type="region of interest" description="Disordered" evidence="1">
    <location>
        <begin position="991"/>
        <end position="1012"/>
    </location>
</feature>
<dbReference type="GeneID" id="106806636"/>
<evidence type="ECO:0000259" key="3">
    <source>
        <dbReference type="Pfam" id="PF22927"/>
    </source>
</evidence>
<reference evidence="7" key="1">
    <citation type="submission" date="2025-08" db="UniProtKB">
        <authorList>
            <consortium name="RefSeq"/>
        </authorList>
    </citation>
    <scope>IDENTIFICATION</scope>
</reference>
<feature type="domain" description="Integrator complex subunit 1 R3" evidence="3">
    <location>
        <begin position="1759"/>
        <end position="1913"/>
    </location>
</feature>
<feature type="region of interest" description="Disordered" evidence="1">
    <location>
        <begin position="258"/>
        <end position="302"/>
    </location>
</feature>
<gene>
    <name evidence="7" type="primary">LOC106806636</name>
</gene>
<keyword evidence="6" id="KW-1185">Reference proteome</keyword>
<evidence type="ECO:0000259" key="2">
    <source>
        <dbReference type="Pfam" id="PF12432"/>
    </source>
</evidence>
<feature type="domain" description="Integrator complex subunit 1 R4" evidence="4">
    <location>
        <begin position="1958"/>
        <end position="2057"/>
    </location>
</feature>
<evidence type="ECO:0000259" key="5">
    <source>
        <dbReference type="Pfam" id="PF22929"/>
    </source>
</evidence>
<evidence type="ECO:0000256" key="1">
    <source>
        <dbReference type="SAM" id="MobiDB-lite"/>
    </source>
</evidence>
<dbReference type="PANTHER" id="PTHR21224:SF1">
    <property type="entry name" value="INTEGRATOR COMPLEX SUBUNIT 1"/>
    <property type="match status" value="1"/>
</dbReference>
<feature type="region of interest" description="Disordered" evidence="1">
    <location>
        <begin position="1"/>
        <end position="27"/>
    </location>
</feature>
<dbReference type="Pfam" id="PF22927">
    <property type="entry name" value="INT1_R3"/>
    <property type="match status" value="1"/>
</dbReference>
<evidence type="ECO:0000313" key="7">
    <source>
        <dbReference type="RefSeq" id="XP_014664125.1"/>
    </source>
</evidence>
<dbReference type="Pfam" id="PF22928">
    <property type="entry name" value="INTS1_R4"/>
    <property type="match status" value="1"/>
</dbReference>
<accession>A0ABM1DW04</accession>
<feature type="compositionally biased region" description="Basic and acidic residues" evidence="1">
    <location>
        <begin position="282"/>
        <end position="291"/>
    </location>
</feature>
<evidence type="ECO:0000313" key="6">
    <source>
        <dbReference type="Proteomes" id="UP000695022"/>
    </source>
</evidence>
<dbReference type="InterPro" id="IPR053965">
    <property type="entry name" value="INTS1_R4"/>
</dbReference>
<organism evidence="6 7">
    <name type="scientific">Priapulus caudatus</name>
    <name type="common">Priapulid worm</name>
    <dbReference type="NCBI Taxonomy" id="37621"/>
    <lineage>
        <taxon>Eukaryota</taxon>
        <taxon>Metazoa</taxon>
        <taxon>Ecdysozoa</taxon>
        <taxon>Scalidophora</taxon>
        <taxon>Priapulida</taxon>
        <taxon>Priapulimorpha</taxon>
        <taxon>Priapulimorphida</taxon>
        <taxon>Priapulidae</taxon>
        <taxon>Priapulus</taxon>
    </lineage>
</organism>